<dbReference type="PANTHER" id="PTHR44029">
    <property type="entry name" value="DNAJ HOMOLOG SUBFAMILY C MEMBER 21"/>
    <property type="match status" value="1"/>
</dbReference>
<feature type="domain" description="J" evidence="2">
    <location>
        <begin position="9"/>
        <end position="75"/>
    </location>
</feature>
<evidence type="ECO:0000313" key="3">
    <source>
        <dbReference type="EMBL" id="RKU48934.1"/>
    </source>
</evidence>
<feature type="region of interest" description="Disordered" evidence="1">
    <location>
        <begin position="62"/>
        <end position="221"/>
    </location>
</feature>
<feature type="compositionally biased region" description="Basic and acidic residues" evidence="1">
    <location>
        <begin position="136"/>
        <end position="147"/>
    </location>
</feature>
<dbReference type="Pfam" id="PF00226">
    <property type="entry name" value="DnaJ"/>
    <property type="match status" value="1"/>
</dbReference>
<feature type="compositionally biased region" description="Polar residues" evidence="1">
    <location>
        <begin position="113"/>
        <end position="134"/>
    </location>
</feature>
<dbReference type="InterPro" id="IPR036869">
    <property type="entry name" value="J_dom_sf"/>
</dbReference>
<gene>
    <name evidence="3" type="ORF">DL546_009200</name>
</gene>
<sequence length="828" mass="90190">MVKPDMSRDYYADLELPPTADVAEIKKQFRKLALRYHPDRNPGKESEVQHKFQIIQSAHEILTNTETKARYDNNRTRAPTARYPTASGKTGNPWKDAGSAWAPPPTRRPANPSRPSATASRYASWATPPQTSGADPSDHARAWDRMRPGAGARPPGQNPAGPSAYQANSRKPAKPTAPPVPPRTEAQRKKADASFGNSTKRTNFSQPVPDEPPAASNNYSFTARKPANVFAEAAAHAYQQAQQQRPVPPRPDGNTQTQQTRPVPPRPVPDPIDPLSQQFQDTFMDGRQRTPYSAHGGEKFNPFDGATNLNRGKSMRDSPRTGQTPVSSQPPSPGHRHRSASVPDEKDNKNQTSNTSSSRAGSRYTPGAQTQSPGMGAAEASNNAPQGAGNDPAAKDGHNPNVFSFPVDDDTFSPTDQQRSAPKSAESINTRFVADEFAGSEWQFNAGNANEDAFLAAKQRAQARARQARPSPTKKSSGINLQQGTASDPELSSTEQRAGGFNPDQWSSTFGPEAFVPQPPRNHSASPSKVNRPIKKPRSVRMTAGTAGMVDSDESSSSGDRTRPPTATADYANPTPAATDSPIAMDIDTPPAEPSKPATQPSGARNIPVEPSKPEWRAGNVNGVNVDAPPPAPPKAPLHPNRMGSEDTESFFGSASNPLADFRNVAPFAPELGGLGSLGDLASNLPFESKAASKVTLGEDTNDSETSSIPFPACPKAPHPPTALAVQTLKPTIEAWKKYVREFHAYMEQWADFNVRVIGHFEKRKEYIVRSKNETGFNWVESRDDSGIRKWLQWLEDDKLYRQKWQGACETHEMNVRAFLKYKEKMMQ</sequence>
<feature type="compositionally biased region" description="Polar residues" evidence="1">
    <location>
        <begin position="195"/>
        <end position="206"/>
    </location>
</feature>
<evidence type="ECO:0000259" key="2">
    <source>
        <dbReference type="PROSITE" id="PS50076"/>
    </source>
</evidence>
<feature type="region of interest" description="Disordered" evidence="1">
    <location>
        <begin position="236"/>
        <end position="427"/>
    </location>
</feature>
<dbReference type="InterPro" id="IPR018253">
    <property type="entry name" value="DnaJ_domain_CS"/>
</dbReference>
<dbReference type="GO" id="GO:0005737">
    <property type="term" value="C:cytoplasm"/>
    <property type="evidence" value="ECO:0007669"/>
    <property type="project" value="TreeGrafter"/>
</dbReference>
<feature type="compositionally biased region" description="Pro residues" evidence="1">
    <location>
        <begin position="262"/>
        <end position="272"/>
    </location>
</feature>
<accession>A0A420YM28</accession>
<feature type="compositionally biased region" description="Polar residues" evidence="1">
    <location>
        <begin position="473"/>
        <end position="496"/>
    </location>
</feature>
<organism evidence="3 4">
    <name type="scientific">Coniochaeta pulveracea</name>
    <dbReference type="NCBI Taxonomy" id="177199"/>
    <lineage>
        <taxon>Eukaryota</taxon>
        <taxon>Fungi</taxon>
        <taxon>Dikarya</taxon>
        <taxon>Ascomycota</taxon>
        <taxon>Pezizomycotina</taxon>
        <taxon>Sordariomycetes</taxon>
        <taxon>Sordariomycetidae</taxon>
        <taxon>Coniochaetales</taxon>
        <taxon>Coniochaetaceae</taxon>
        <taxon>Coniochaeta</taxon>
    </lineage>
</organism>
<dbReference type="FunFam" id="1.10.287.110:FF:000096">
    <property type="entry name" value="DnaJ domain protein"/>
    <property type="match status" value="1"/>
</dbReference>
<protein>
    <recommendedName>
        <fullName evidence="2">J domain-containing protein</fullName>
    </recommendedName>
</protein>
<feature type="compositionally biased region" description="Polar residues" evidence="1">
    <location>
        <begin position="350"/>
        <end position="360"/>
    </location>
</feature>
<dbReference type="PANTHER" id="PTHR44029:SF1">
    <property type="entry name" value="DNAJ HOMOLOG SUBFAMILY C MEMBER 21"/>
    <property type="match status" value="1"/>
</dbReference>
<dbReference type="STRING" id="177199.A0A420YM28"/>
<dbReference type="InterPro" id="IPR051964">
    <property type="entry name" value="Chaperone_stress_response"/>
</dbReference>
<evidence type="ECO:0000256" key="1">
    <source>
        <dbReference type="SAM" id="MobiDB-lite"/>
    </source>
</evidence>
<dbReference type="SMART" id="SM00271">
    <property type="entry name" value="DnaJ"/>
    <property type="match status" value="1"/>
</dbReference>
<dbReference type="PRINTS" id="PR00625">
    <property type="entry name" value="JDOMAIN"/>
</dbReference>
<dbReference type="Proteomes" id="UP000275385">
    <property type="component" value="Unassembled WGS sequence"/>
</dbReference>
<keyword evidence="4" id="KW-1185">Reference proteome</keyword>
<dbReference type="OrthoDB" id="10250354at2759"/>
<feature type="compositionally biased region" description="Polar residues" evidence="1">
    <location>
        <begin position="412"/>
        <end position="427"/>
    </location>
</feature>
<dbReference type="PROSITE" id="PS50076">
    <property type="entry name" value="DNAJ_2"/>
    <property type="match status" value="1"/>
</dbReference>
<feature type="region of interest" description="Disordered" evidence="1">
    <location>
        <begin position="457"/>
        <end position="616"/>
    </location>
</feature>
<name>A0A420YM28_9PEZI</name>
<dbReference type="EMBL" id="QVQW01000003">
    <property type="protein sequence ID" value="RKU48934.1"/>
    <property type="molecule type" value="Genomic_DNA"/>
</dbReference>
<dbReference type="AlphaFoldDB" id="A0A420YM28"/>
<comment type="caution">
    <text evidence="3">The sequence shown here is derived from an EMBL/GenBank/DDBJ whole genome shotgun (WGS) entry which is preliminary data.</text>
</comment>
<dbReference type="PROSITE" id="PS00636">
    <property type="entry name" value="DNAJ_1"/>
    <property type="match status" value="1"/>
</dbReference>
<dbReference type="InterPro" id="IPR001623">
    <property type="entry name" value="DnaJ_domain"/>
</dbReference>
<evidence type="ECO:0000313" key="4">
    <source>
        <dbReference type="Proteomes" id="UP000275385"/>
    </source>
</evidence>
<proteinExistence type="predicted"/>
<dbReference type="Gene3D" id="1.10.287.110">
    <property type="entry name" value="DnaJ domain"/>
    <property type="match status" value="1"/>
</dbReference>
<reference evidence="3 4" key="1">
    <citation type="submission" date="2018-08" db="EMBL/GenBank/DDBJ databases">
        <title>Draft genome of the lignicolous fungus Coniochaeta pulveracea.</title>
        <authorList>
            <person name="Borstlap C.J."/>
            <person name="De Witt R.N."/>
            <person name="Botha A."/>
            <person name="Volschenk H."/>
        </authorList>
    </citation>
    <scope>NUCLEOTIDE SEQUENCE [LARGE SCALE GENOMIC DNA]</scope>
    <source>
        <strain evidence="3 4">CAB683</strain>
    </source>
</reference>
<dbReference type="SUPFAM" id="SSF46565">
    <property type="entry name" value="Chaperone J-domain"/>
    <property type="match status" value="1"/>
</dbReference>
<dbReference type="CDD" id="cd06257">
    <property type="entry name" value="DnaJ"/>
    <property type="match status" value="1"/>
</dbReference>